<reference evidence="1" key="2">
    <citation type="journal article" date="2015" name="Data Brief">
        <title>Shoot transcriptome of the giant reed, Arundo donax.</title>
        <authorList>
            <person name="Barrero R.A."/>
            <person name="Guerrero F.D."/>
            <person name="Moolhuijzen P."/>
            <person name="Goolsby J.A."/>
            <person name="Tidwell J."/>
            <person name="Bellgard S.E."/>
            <person name="Bellgard M.I."/>
        </authorList>
    </citation>
    <scope>NUCLEOTIDE SEQUENCE</scope>
    <source>
        <tissue evidence="1">Shoot tissue taken approximately 20 cm above the soil surface</tissue>
    </source>
</reference>
<organism evidence="1">
    <name type="scientific">Arundo donax</name>
    <name type="common">Giant reed</name>
    <name type="synonym">Donax arundinaceus</name>
    <dbReference type="NCBI Taxonomy" id="35708"/>
    <lineage>
        <taxon>Eukaryota</taxon>
        <taxon>Viridiplantae</taxon>
        <taxon>Streptophyta</taxon>
        <taxon>Embryophyta</taxon>
        <taxon>Tracheophyta</taxon>
        <taxon>Spermatophyta</taxon>
        <taxon>Magnoliopsida</taxon>
        <taxon>Liliopsida</taxon>
        <taxon>Poales</taxon>
        <taxon>Poaceae</taxon>
        <taxon>PACMAD clade</taxon>
        <taxon>Arundinoideae</taxon>
        <taxon>Arundineae</taxon>
        <taxon>Arundo</taxon>
    </lineage>
</organism>
<accession>A0A0A8YJK5</accession>
<name>A0A0A8YJK5_ARUDO</name>
<protein>
    <submittedName>
        <fullName evidence="1">Uncharacterized protein</fullName>
    </submittedName>
</protein>
<evidence type="ECO:0000313" key="1">
    <source>
        <dbReference type="EMBL" id="JAD22762.1"/>
    </source>
</evidence>
<proteinExistence type="predicted"/>
<dbReference type="AlphaFoldDB" id="A0A0A8YJK5"/>
<reference evidence="1" key="1">
    <citation type="submission" date="2014-09" db="EMBL/GenBank/DDBJ databases">
        <authorList>
            <person name="Magalhaes I.L.F."/>
            <person name="Oliveira U."/>
            <person name="Santos F.R."/>
            <person name="Vidigal T.H.D.A."/>
            <person name="Brescovit A.D."/>
            <person name="Santos A.J."/>
        </authorList>
    </citation>
    <scope>NUCLEOTIDE SEQUENCE</scope>
    <source>
        <tissue evidence="1">Shoot tissue taken approximately 20 cm above the soil surface</tissue>
    </source>
</reference>
<sequence>MINSQTKKVVGPHSLELRKKTFVVCNCIATY</sequence>
<dbReference type="EMBL" id="GBRH01275133">
    <property type="protein sequence ID" value="JAD22762.1"/>
    <property type="molecule type" value="Transcribed_RNA"/>
</dbReference>